<evidence type="ECO:0000313" key="2">
    <source>
        <dbReference type="Proteomes" id="UP000030762"/>
    </source>
</evidence>
<keyword evidence="2" id="KW-1185">Reference proteome</keyword>
<protein>
    <submittedName>
        <fullName evidence="1">Uncharacterized protein</fullName>
    </submittedName>
</protein>
<evidence type="ECO:0000313" key="1">
    <source>
        <dbReference type="EMBL" id="EQC26780.1"/>
    </source>
</evidence>
<dbReference type="RefSeq" id="XP_008619823.1">
    <property type="nucleotide sequence ID" value="XM_008621601.1"/>
</dbReference>
<gene>
    <name evidence="1" type="ORF">SDRG_15430</name>
</gene>
<name>T0Q084_SAPDV</name>
<accession>T0Q084</accession>
<dbReference type="Proteomes" id="UP000030762">
    <property type="component" value="Unassembled WGS sequence"/>
</dbReference>
<sequence length="136" mass="14355">MAAKRACHAPSDALALDHVRVGVIHCLGSLLDAVAFLRAMPSLDGPLAALLELLTTSSTVMKQWPVIVFDLVGAEDMDLALAALPALPAIHVSLCETLQGALAGRYDSLSAFTAAWPTKITHLDQCVNRDCCGFCP</sequence>
<dbReference type="VEuPathDB" id="FungiDB:SDRG_15430"/>
<dbReference type="AlphaFoldDB" id="T0Q084"/>
<organism evidence="1 2">
    <name type="scientific">Saprolegnia diclina (strain VS20)</name>
    <dbReference type="NCBI Taxonomy" id="1156394"/>
    <lineage>
        <taxon>Eukaryota</taxon>
        <taxon>Sar</taxon>
        <taxon>Stramenopiles</taxon>
        <taxon>Oomycota</taxon>
        <taxon>Saprolegniomycetes</taxon>
        <taxon>Saprolegniales</taxon>
        <taxon>Saprolegniaceae</taxon>
        <taxon>Saprolegnia</taxon>
    </lineage>
</organism>
<dbReference type="GeneID" id="19956157"/>
<dbReference type="InParanoid" id="T0Q084"/>
<reference evidence="1 2" key="1">
    <citation type="submission" date="2012-04" db="EMBL/GenBank/DDBJ databases">
        <title>The Genome Sequence of Saprolegnia declina VS20.</title>
        <authorList>
            <consortium name="The Broad Institute Genome Sequencing Platform"/>
            <person name="Russ C."/>
            <person name="Nusbaum C."/>
            <person name="Tyler B."/>
            <person name="van West P."/>
            <person name="Dieguez-Uribeondo J."/>
            <person name="de Bruijn I."/>
            <person name="Tripathy S."/>
            <person name="Jiang R."/>
            <person name="Young S.K."/>
            <person name="Zeng Q."/>
            <person name="Gargeya S."/>
            <person name="Fitzgerald M."/>
            <person name="Haas B."/>
            <person name="Abouelleil A."/>
            <person name="Alvarado L."/>
            <person name="Arachchi H.M."/>
            <person name="Berlin A."/>
            <person name="Chapman S.B."/>
            <person name="Goldberg J."/>
            <person name="Griggs A."/>
            <person name="Gujja S."/>
            <person name="Hansen M."/>
            <person name="Howarth C."/>
            <person name="Imamovic A."/>
            <person name="Larimer J."/>
            <person name="McCowen C."/>
            <person name="Montmayeur A."/>
            <person name="Murphy C."/>
            <person name="Neiman D."/>
            <person name="Pearson M."/>
            <person name="Priest M."/>
            <person name="Roberts A."/>
            <person name="Saif S."/>
            <person name="Shea T."/>
            <person name="Sisk P."/>
            <person name="Sykes S."/>
            <person name="Wortman J."/>
            <person name="Nusbaum C."/>
            <person name="Birren B."/>
        </authorList>
    </citation>
    <scope>NUCLEOTIDE SEQUENCE [LARGE SCALE GENOMIC DNA]</scope>
    <source>
        <strain evidence="1 2">VS20</strain>
    </source>
</reference>
<dbReference type="EMBL" id="JH767222">
    <property type="protein sequence ID" value="EQC26780.1"/>
    <property type="molecule type" value="Genomic_DNA"/>
</dbReference>
<proteinExistence type="predicted"/>